<name>A0A2G5ESP8_AQUCA</name>
<dbReference type="InParanoid" id="A0A2G5ESP8"/>
<protein>
    <recommendedName>
        <fullName evidence="1">DNA helicase Pif1-like 2B domain-containing protein</fullName>
    </recommendedName>
</protein>
<dbReference type="Proteomes" id="UP000230069">
    <property type="component" value="Unassembled WGS sequence"/>
</dbReference>
<sequence length="174" mass="19135">MRLQMGDDENKQFTNFLTKVGTTSEDNMEMPAPIHQCSDLLSLLLAVYPDLHVPGTATASFLRDQTILAPHNDDVKIINHASLELFPGDYVEYLGAYESIEQEGEQPHLVPSYTTDTLSSLDPSSLPPFRLNLKIGAPIMLLRNIAPKDGLSNGSRLLVKRCASRVIEATILTG</sequence>
<evidence type="ECO:0000313" key="3">
    <source>
        <dbReference type="Proteomes" id="UP000230069"/>
    </source>
</evidence>
<proteinExistence type="predicted"/>
<dbReference type="AlphaFoldDB" id="A0A2G5ESP8"/>
<dbReference type="SUPFAM" id="SSF52540">
    <property type="entry name" value="P-loop containing nucleoside triphosphate hydrolases"/>
    <property type="match status" value="1"/>
</dbReference>
<dbReference type="EMBL" id="KZ305022">
    <property type="protein sequence ID" value="PIA58778.1"/>
    <property type="molecule type" value="Genomic_DNA"/>
</dbReference>
<dbReference type="InterPro" id="IPR027417">
    <property type="entry name" value="P-loop_NTPase"/>
</dbReference>
<gene>
    <name evidence="2" type="ORF">AQUCO_00500605v1</name>
</gene>
<evidence type="ECO:0000313" key="2">
    <source>
        <dbReference type="EMBL" id="PIA58778.1"/>
    </source>
</evidence>
<dbReference type="STRING" id="218851.A0A2G5ESP8"/>
<accession>A0A2G5ESP8</accession>
<dbReference type="PANTHER" id="PTHR10492:SF92">
    <property type="entry name" value="ATP-DEPENDENT DNA HELICASE"/>
    <property type="match status" value="1"/>
</dbReference>
<feature type="domain" description="DNA helicase Pif1-like 2B" evidence="1">
    <location>
        <begin position="118"/>
        <end position="159"/>
    </location>
</feature>
<dbReference type="PANTHER" id="PTHR10492">
    <property type="match status" value="1"/>
</dbReference>
<organism evidence="2 3">
    <name type="scientific">Aquilegia coerulea</name>
    <name type="common">Rocky mountain columbine</name>
    <dbReference type="NCBI Taxonomy" id="218851"/>
    <lineage>
        <taxon>Eukaryota</taxon>
        <taxon>Viridiplantae</taxon>
        <taxon>Streptophyta</taxon>
        <taxon>Embryophyta</taxon>
        <taxon>Tracheophyta</taxon>
        <taxon>Spermatophyta</taxon>
        <taxon>Magnoliopsida</taxon>
        <taxon>Ranunculales</taxon>
        <taxon>Ranunculaceae</taxon>
        <taxon>Thalictroideae</taxon>
        <taxon>Aquilegia</taxon>
    </lineage>
</organism>
<dbReference type="OrthoDB" id="1931985at2759"/>
<evidence type="ECO:0000259" key="1">
    <source>
        <dbReference type="Pfam" id="PF21530"/>
    </source>
</evidence>
<dbReference type="Pfam" id="PF21530">
    <property type="entry name" value="Pif1_2B_dom"/>
    <property type="match status" value="1"/>
</dbReference>
<reference evidence="2 3" key="1">
    <citation type="submission" date="2017-09" db="EMBL/GenBank/DDBJ databases">
        <title>WGS assembly of Aquilegia coerulea Goldsmith.</title>
        <authorList>
            <person name="Hodges S."/>
            <person name="Kramer E."/>
            <person name="Nordborg M."/>
            <person name="Tomkins J."/>
            <person name="Borevitz J."/>
            <person name="Derieg N."/>
            <person name="Yan J."/>
            <person name="Mihaltcheva S."/>
            <person name="Hayes R.D."/>
            <person name="Rokhsar D."/>
        </authorList>
    </citation>
    <scope>NUCLEOTIDE SEQUENCE [LARGE SCALE GENOMIC DNA]</scope>
    <source>
        <strain evidence="3">cv. Goldsmith</strain>
    </source>
</reference>
<dbReference type="InterPro" id="IPR049163">
    <property type="entry name" value="Pif1-like_2B_dom"/>
</dbReference>
<keyword evidence="3" id="KW-1185">Reference proteome</keyword>